<reference evidence="3 4" key="1">
    <citation type="submission" date="2024-02" db="EMBL/GenBank/DDBJ databases">
        <authorList>
            <consortium name="ELIXIR-Norway"/>
            <consortium name="Elixir Norway"/>
        </authorList>
    </citation>
    <scope>NUCLEOTIDE SEQUENCE [LARGE SCALE GENOMIC DNA]</scope>
</reference>
<keyword evidence="4" id="KW-1185">Reference proteome</keyword>
<protein>
    <submittedName>
        <fullName evidence="3">Uncharacterized protein</fullName>
    </submittedName>
</protein>
<keyword evidence="2" id="KW-0812">Transmembrane</keyword>
<evidence type="ECO:0000313" key="4">
    <source>
        <dbReference type="Proteomes" id="UP001497512"/>
    </source>
</evidence>
<gene>
    <name evidence="3" type="ORF">CSSPTR1EN2_LOCUS1522</name>
</gene>
<organism evidence="3 4">
    <name type="scientific">Sphagnum troendelagicum</name>
    <dbReference type="NCBI Taxonomy" id="128251"/>
    <lineage>
        <taxon>Eukaryota</taxon>
        <taxon>Viridiplantae</taxon>
        <taxon>Streptophyta</taxon>
        <taxon>Embryophyta</taxon>
        <taxon>Bryophyta</taxon>
        <taxon>Sphagnophytina</taxon>
        <taxon>Sphagnopsida</taxon>
        <taxon>Sphagnales</taxon>
        <taxon>Sphagnaceae</taxon>
        <taxon>Sphagnum</taxon>
    </lineage>
</organism>
<dbReference type="EMBL" id="OZ019893">
    <property type="protein sequence ID" value="CAK9191701.1"/>
    <property type="molecule type" value="Genomic_DNA"/>
</dbReference>
<name>A0ABP0TBH2_9BRYO</name>
<feature type="transmembrane region" description="Helical" evidence="2">
    <location>
        <begin position="44"/>
        <end position="66"/>
    </location>
</feature>
<proteinExistence type="predicted"/>
<evidence type="ECO:0000256" key="1">
    <source>
        <dbReference type="SAM" id="MobiDB-lite"/>
    </source>
</evidence>
<feature type="region of interest" description="Disordered" evidence="1">
    <location>
        <begin position="103"/>
        <end position="128"/>
    </location>
</feature>
<keyword evidence="2" id="KW-1133">Transmembrane helix</keyword>
<keyword evidence="2" id="KW-0472">Membrane</keyword>
<evidence type="ECO:0000313" key="3">
    <source>
        <dbReference type="EMBL" id="CAK9191701.1"/>
    </source>
</evidence>
<feature type="compositionally biased region" description="Basic and acidic residues" evidence="1">
    <location>
        <begin position="9"/>
        <end position="20"/>
    </location>
</feature>
<sequence length="369" mass="40901">MINSSATHQLEHNSAGEHHQHSSTTSTSGRGLVNMIPKHLKTSAVVHLVIVVCLLTSVAVITRSIVGRSIGDVISASGLLQQQEPLSLNPSSLTQINCSAAMQDEAQKQNSSSTSSSSSQDDELGDDDQEQGVIRGYILSSKLDRRYNSSMKVLSNLNIQLVERMVPFPWDSERVDKALERYAGSRKYNTERFLRSYSNQLTFRNYFRKFVNDKSAKLDSWRFFFENDIALHPAITAHDARAAILEGMQLAAADGMLYLGICGPRGCEAKTQLASTGLEASRCSGCCSHAFGFTKWKAAAFLSALPNFQVRPKVNGIHIDLVFMHYSNLVHKNWYLGSSLKSPVKSVRDHFGILYQDRNHFNSTITPPS</sequence>
<evidence type="ECO:0000256" key="2">
    <source>
        <dbReference type="SAM" id="Phobius"/>
    </source>
</evidence>
<dbReference type="Proteomes" id="UP001497512">
    <property type="component" value="Chromosome 1"/>
</dbReference>
<accession>A0ABP0TBH2</accession>
<feature type="region of interest" description="Disordered" evidence="1">
    <location>
        <begin position="1"/>
        <end position="30"/>
    </location>
</feature>